<protein>
    <submittedName>
        <fullName evidence="1">Uncharacterized protein</fullName>
    </submittedName>
</protein>
<proteinExistence type="predicted"/>
<gene>
    <name evidence="1" type="ORF">N0V91_008965</name>
</gene>
<evidence type="ECO:0000313" key="1">
    <source>
        <dbReference type="EMBL" id="KAJ4400084.1"/>
    </source>
</evidence>
<name>A0A9W8Z8H2_9PLEO</name>
<organism evidence="1 2">
    <name type="scientific">Didymella pomorum</name>
    <dbReference type="NCBI Taxonomy" id="749634"/>
    <lineage>
        <taxon>Eukaryota</taxon>
        <taxon>Fungi</taxon>
        <taxon>Dikarya</taxon>
        <taxon>Ascomycota</taxon>
        <taxon>Pezizomycotina</taxon>
        <taxon>Dothideomycetes</taxon>
        <taxon>Pleosporomycetidae</taxon>
        <taxon>Pleosporales</taxon>
        <taxon>Pleosporineae</taxon>
        <taxon>Didymellaceae</taxon>
        <taxon>Didymella</taxon>
    </lineage>
</organism>
<dbReference type="AlphaFoldDB" id="A0A9W8Z8H2"/>
<dbReference type="Proteomes" id="UP001140510">
    <property type="component" value="Unassembled WGS sequence"/>
</dbReference>
<accession>A0A9W8Z8H2</accession>
<evidence type="ECO:0000313" key="2">
    <source>
        <dbReference type="Proteomes" id="UP001140510"/>
    </source>
</evidence>
<sequence>MKSTTTLFQSDYAYADYEEPVHIDSATYMDQMKLPPSSIEPELSNPMANPFSIAIQQSSPEIQEISRVDWSHAVMI</sequence>
<dbReference type="EMBL" id="JAPEVA010000095">
    <property type="protein sequence ID" value="KAJ4400084.1"/>
    <property type="molecule type" value="Genomic_DNA"/>
</dbReference>
<comment type="caution">
    <text evidence="1">The sequence shown here is derived from an EMBL/GenBank/DDBJ whole genome shotgun (WGS) entry which is preliminary data.</text>
</comment>
<reference evidence="1" key="1">
    <citation type="submission" date="2022-10" db="EMBL/GenBank/DDBJ databases">
        <title>Tapping the CABI collections for fungal endophytes: first genome assemblies for Collariella, Neodidymelliopsis, Ascochyta clinopodiicola, Didymella pomorum, Didymosphaeria variabile, Neocosmospora piperis and Neocucurbitaria cava.</title>
        <authorList>
            <person name="Hill R."/>
        </authorList>
    </citation>
    <scope>NUCLEOTIDE SEQUENCE</scope>
    <source>
        <strain evidence="1">IMI 355091</strain>
    </source>
</reference>
<keyword evidence="2" id="KW-1185">Reference proteome</keyword>